<dbReference type="AlphaFoldDB" id="A0A1S8SYH5"/>
<keyword evidence="2" id="KW-1185">Reference proteome</keyword>
<dbReference type="EMBL" id="LZZM01000242">
    <property type="protein sequence ID" value="OOM70295.1"/>
    <property type="molecule type" value="Genomic_DNA"/>
</dbReference>
<name>A0A1S8SYH5_9CLOT</name>
<dbReference type="RefSeq" id="WP_077850132.1">
    <property type="nucleotide sequence ID" value="NZ_LZZM01000242.1"/>
</dbReference>
<dbReference type="Proteomes" id="UP000190890">
    <property type="component" value="Unassembled WGS sequence"/>
</dbReference>
<comment type="caution">
    <text evidence="1">The sequence shown here is derived from an EMBL/GenBank/DDBJ whole genome shotgun (WGS) entry which is preliminary data.</text>
</comment>
<protein>
    <recommendedName>
        <fullName evidence="3">Restriction endonuclease type IV Mrr domain-containing protein</fullName>
    </recommendedName>
</protein>
<sequence>MSSTLVSDEEQLEKLYDTFLYLDKKDPTMLKRIAFKKGNYKTPEINALYNKIVEMHEAPENYKKVKAKTRGDLFEELTKQITIKTNLFDLFDNITSDTNEYDIVIKLSDFAKITLKNIIPDIFHQPIICECKNYQQPVNVTWIGKLYMLLAMSKIKVGIIFSYEGITGEKEKSWTDAWGLIRKIYLKDEIAIIDISKIEIKRIIDGENFCDIVEEKYLELKTMTSNLEKSKIYHPSCEKVDELLEKIKTEINI</sequence>
<reference evidence="1 2" key="1">
    <citation type="submission" date="2016-05" db="EMBL/GenBank/DDBJ databases">
        <title>Microbial solvent formation.</title>
        <authorList>
            <person name="Poehlein A."/>
            <person name="Montoya Solano J.D."/>
            <person name="Flitsch S."/>
            <person name="Krabben P."/>
            <person name="Duerre P."/>
            <person name="Daniel R."/>
        </authorList>
    </citation>
    <scope>NUCLEOTIDE SEQUENCE [LARGE SCALE GENOMIC DNA]</scope>
    <source>
        <strain evidence="1 2">DSM 2619</strain>
    </source>
</reference>
<dbReference type="OrthoDB" id="2603884at2"/>
<accession>A0A1S8SYH5</accession>
<proteinExistence type="predicted"/>
<evidence type="ECO:0000313" key="2">
    <source>
        <dbReference type="Proteomes" id="UP000190890"/>
    </source>
</evidence>
<dbReference type="STRING" id="29367.CLPUN_52540"/>
<organism evidence="1 2">
    <name type="scientific">Clostridium puniceum</name>
    <dbReference type="NCBI Taxonomy" id="29367"/>
    <lineage>
        <taxon>Bacteria</taxon>
        <taxon>Bacillati</taxon>
        <taxon>Bacillota</taxon>
        <taxon>Clostridia</taxon>
        <taxon>Eubacteriales</taxon>
        <taxon>Clostridiaceae</taxon>
        <taxon>Clostridium</taxon>
    </lineage>
</organism>
<evidence type="ECO:0008006" key="3">
    <source>
        <dbReference type="Google" id="ProtNLM"/>
    </source>
</evidence>
<gene>
    <name evidence="1" type="ORF">CLPUN_52540</name>
</gene>
<evidence type="ECO:0000313" key="1">
    <source>
        <dbReference type="EMBL" id="OOM70295.1"/>
    </source>
</evidence>